<reference evidence="2" key="1">
    <citation type="journal article" date="2014" name="Int. J. Syst. Evol. Microbiol.">
        <title>Complete genome sequence of Corynebacterium casei LMG S-19264T (=DSM 44701T), isolated from a smear-ripened cheese.</title>
        <authorList>
            <consortium name="US DOE Joint Genome Institute (JGI-PGF)"/>
            <person name="Walter F."/>
            <person name="Albersmeier A."/>
            <person name="Kalinowski J."/>
            <person name="Ruckert C."/>
        </authorList>
    </citation>
    <scope>NUCLEOTIDE SEQUENCE</scope>
    <source>
        <strain evidence="2">KCTC 42650</strain>
    </source>
</reference>
<dbReference type="InterPro" id="IPR036196">
    <property type="entry name" value="Ptyr_pPase_sf"/>
</dbReference>
<dbReference type="AlphaFoldDB" id="A0A8J3H2W4"/>
<dbReference type="SMART" id="SM00226">
    <property type="entry name" value="LMWPc"/>
    <property type="match status" value="1"/>
</dbReference>
<dbReference type="Proteomes" id="UP000626220">
    <property type="component" value="Unassembled WGS sequence"/>
</dbReference>
<dbReference type="RefSeq" id="WP_189682533.1">
    <property type="nucleotide sequence ID" value="NZ_BNCJ01000024.1"/>
</dbReference>
<dbReference type="PIRSF" id="PIRSF029416">
    <property type="entry name" value="UCP029416_PTP"/>
    <property type="match status" value="1"/>
</dbReference>
<dbReference type="Gene3D" id="3.40.50.2300">
    <property type="match status" value="2"/>
</dbReference>
<comment type="caution">
    <text evidence="2">The sequence shown here is derived from an EMBL/GenBank/DDBJ whole genome shotgun (WGS) entry which is preliminary data.</text>
</comment>
<dbReference type="EMBL" id="BNCJ01000024">
    <property type="protein sequence ID" value="GHF70175.1"/>
    <property type="molecule type" value="Genomic_DNA"/>
</dbReference>
<accession>A0A8J3H2W4</accession>
<reference evidence="2" key="2">
    <citation type="submission" date="2020-09" db="EMBL/GenBank/DDBJ databases">
        <authorList>
            <person name="Sun Q."/>
            <person name="Kim S."/>
        </authorList>
    </citation>
    <scope>NUCLEOTIDE SEQUENCE</scope>
    <source>
        <strain evidence="2">KCTC 42650</strain>
    </source>
</reference>
<dbReference type="InterPro" id="IPR023485">
    <property type="entry name" value="Ptyr_pPase"/>
</dbReference>
<organism evidence="2 3">
    <name type="scientific">Seohaeicola zhoushanensis</name>
    <dbReference type="NCBI Taxonomy" id="1569283"/>
    <lineage>
        <taxon>Bacteria</taxon>
        <taxon>Pseudomonadati</taxon>
        <taxon>Pseudomonadota</taxon>
        <taxon>Alphaproteobacteria</taxon>
        <taxon>Rhodobacterales</taxon>
        <taxon>Roseobacteraceae</taxon>
        <taxon>Seohaeicola</taxon>
    </lineage>
</organism>
<evidence type="ECO:0000313" key="3">
    <source>
        <dbReference type="Proteomes" id="UP000626220"/>
    </source>
</evidence>
<keyword evidence="3" id="KW-1185">Reference proteome</keyword>
<dbReference type="SUPFAM" id="SSF52788">
    <property type="entry name" value="Phosphotyrosine protein phosphatases I"/>
    <property type="match status" value="1"/>
</dbReference>
<dbReference type="InterPro" id="IPR016919">
    <property type="entry name" value="UCP029416_PTP"/>
</dbReference>
<protein>
    <recommendedName>
        <fullName evidence="1">Phosphotyrosine protein phosphatase I domain-containing protein</fullName>
    </recommendedName>
</protein>
<sequence length="113" mass="12433">MRVLFICSSNLIRSPTAERHFANHPGIETLSAGIGADALRPLTAELIDWADLILTMEEGYADHVRERFADALGDTPMASLDVPDKFRRDAPELIALLEQQCAGWISGTGQQVR</sequence>
<gene>
    <name evidence="2" type="ORF">GCM10017056_46530</name>
</gene>
<evidence type="ECO:0000259" key="1">
    <source>
        <dbReference type="SMART" id="SM00226"/>
    </source>
</evidence>
<evidence type="ECO:0000313" key="2">
    <source>
        <dbReference type="EMBL" id="GHF70175.1"/>
    </source>
</evidence>
<feature type="domain" description="Phosphotyrosine protein phosphatase I" evidence="1">
    <location>
        <begin position="1"/>
        <end position="107"/>
    </location>
</feature>
<name>A0A8J3H2W4_9RHOB</name>
<proteinExistence type="predicted"/>